<name>A0A0J7NE89_LASNI</name>
<sequence length="81" mass="9410">MPRQIPLPVESAAAIVIRARKSDLIVIGDRSAEGFKRPVNVWKQKNKQGMPSQFWRKVLDPTQVNMQKKPNRFVPRIIFQK</sequence>
<organism evidence="1 2">
    <name type="scientific">Lasius niger</name>
    <name type="common">Black garden ant</name>
    <dbReference type="NCBI Taxonomy" id="67767"/>
    <lineage>
        <taxon>Eukaryota</taxon>
        <taxon>Metazoa</taxon>
        <taxon>Ecdysozoa</taxon>
        <taxon>Arthropoda</taxon>
        <taxon>Hexapoda</taxon>
        <taxon>Insecta</taxon>
        <taxon>Pterygota</taxon>
        <taxon>Neoptera</taxon>
        <taxon>Endopterygota</taxon>
        <taxon>Hymenoptera</taxon>
        <taxon>Apocrita</taxon>
        <taxon>Aculeata</taxon>
        <taxon>Formicoidea</taxon>
        <taxon>Formicidae</taxon>
        <taxon>Formicinae</taxon>
        <taxon>Lasius</taxon>
        <taxon>Lasius</taxon>
    </lineage>
</organism>
<accession>A0A0J7NE89</accession>
<proteinExistence type="predicted"/>
<evidence type="ECO:0000313" key="1">
    <source>
        <dbReference type="EMBL" id="KMQ90845.1"/>
    </source>
</evidence>
<dbReference type="Proteomes" id="UP000036403">
    <property type="component" value="Unassembled WGS sequence"/>
</dbReference>
<dbReference type="EMBL" id="LBMM01006183">
    <property type="protein sequence ID" value="KMQ90845.1"/>
    <property type="molecule type" value="Genomic_DNA"/>
</dbReference>
<comment type="caution">
    <text evidence="1">The sequence shown here is derived from an EMBL/GenBank/DDBJ whole genome shotgun (WGS) entry which is preliminary data.</text>
</comment>
<dbReference type="PaxDb" id="67767-A0A0J7NE89"/>
<reference evidence="1 2" key="1">
    <citation type="submission" date="2015-04" db="EMBL/GenBank/DDBJ databases">
        <title>Lasius niger genome sequencing.</title>
        <authorList>
            <person name="Konorov E.A."/>
            <person name="Nikitin M.A."/>
            <person name="Kirill M.V."/>
            <person name="Chang P."/>
        </authorList>
    </citation>
    <scope>NUCLEOTIDE SEQUENCE [LARGE SCALE GENOMIC DNA]</scope>
    <source>
        <tissue evidence="1">Whole</tissue>
    </source>
</reference>
<protein>
    <submittedName>
        <fullName evidence="1">Uncharacterized protein</fullName>
    </submittedName>
</protein>
<keyword evidence="2" id="KW-1185">Reference proteome</keyword>
<dbReference type="AlphaFoldDB" id="A0A0J7NE89"/>
<gene>
    <name evidence="1" type="ORF">RF55_9355</name>
</gene>
<evidence type="ECO:0000313" key="2">
    <source>
        <dbReference type="Proteomes" id="UP000036403"/>
    </source>
</evidence>